<dbReference type="EMBL" id="JAEHOH010000026">
    <property type="protein sequence ID" value="MBK0420347.1"/>
    <property type="molecule type" value="Genomic_DNA"/>
</dbReference>
<dbReference type="PROSITE" id="PS51257">
    <property type="entry name" value="PROKAR_LIPOPROTEIN"/>
    <property type="match status" value="1"/>
</dbReference>
<name>A0A934UWX1_9MICO</name>
<keyword evidence="5" id="KW-1185">Reference proteome</keyword>
<dbReference type="PANTHER" id="PTHR19328:SF13">
    <property type="entry name" value="HIPL1 PROTEIN"/>
    <property type="match status" value="1"/>
</dbReference>
<accession>A0A934UWX1</accession>
<evidence type="ECO:0000256" key="1">
    <source>
        <dbReference type="SAM" id="MobiDB-lite"/>
    </source>
</evidence>
<evidence type="ECO:0000313" key="5">
    <source>
        <dbReference type="Proteomes" id="UP000608530"/>
    </source>
</evidence>
<feature type="compositionally biased region" description="Polar residues" evidence="1">
    <location>
        <begin position="205"/>
        <end position="221"/>
    </location>
</feature>
<feature type="region of interest" description="Disordered" evidence="1">
    <location>
        <begin position="27"/>
        <end position="53"/>
    </location>
</feature>
<evidence type="ECO:0000259" key="3">
    <source>
        <dbReference type="Pfam" id="PF07995"/>
    </source>
</evidence>
<dbReference type="InterPro" id="IPR011042">
    <property type="entry name" value="6-blade_b-propeller_TolB-like"/>
</dbReference>
<protein>
    <submittedName>
        <fullName evidence="4">PQQ-dependent sugar dehydrogenase</fullName>
    </submittedName>
</protein>
<feature type="signal peptide" evidence="2">
    <location>
        <begin position="1"/>
        <end position="15"/>
    </location>
</feature>
<dbReference type="InterPro" id="IPR011041">
    <property type="entry name" value="Quinoprot_gluc/sorb_DH_b-prop"/>
</dbReference>
<feature type="region of interest" description="Disordered" evidence="1">
    <location>
        <begin position="197"/>
        <end position="248"/>
    </location>
</feature>
<dbReference type="InterPro" id="IPR012938">
    <property type="entry name" value="Glc/Sorbosone_DH"/>
</dbReference>
<feature type="domain" description="Glucose/Sorbosone dehydrogenase" evidence="3">
    <location>
        <begin position="73"/>
        <end position="201"/>
    </location>
</feature>
<dbReference type="PANTHER" id="PTHR19328">
    <property type="entry name" value="HEDGEHOG-INTERACTING PROTEIN"/>
    <property type="match status" value="1"/>
</dbReference>
<evidence type="ECO:0000256" key="2">
    <source>
        <dbReference type="SAM" id="SignalP"/>
    </source>
</evidence>
<proteinExistence type="predicted"/>
<gene>
    <name evidence="4" type="ORF">JD276_15055</name>
</gene>
<sequence length="248" mass="26077">MTATRSPLATLFATAALLTVVGCTSIEPGEPESRPGISAPPPSTTAPDGGYTGPALAGLSSEDFEVEVLSDELQYPWEVQLAGDAFIVTEIAGTIAMIGDGGLERYELQTSDPVVHDGGSGLLGIELTDDFDQSGVAYVYYSYADGEDLANRVAEVVFDGETWAETSSLVDGIPGHQLYNGGRISFGPDGHLYVTTGWTPRASRSRGTSETTPSCTRSGTATRRAWAGAPRANCSWPSTGRTRTTRST</sequence>
<dbReference type="Proteomes" id="UP000608530">
    <property type="component" value="Unassembled WGS sequence"/>
</dbReference>
<dbReference type="SUPFAM" id="SSF50952">
    <property type="entry name" value="Soluble quinoprotein glucose dehydrogenase"/>
    <property type="match status" value="1"/>
</dbReference>
<reference evidence="4" key="1">
    <citation type="submission" date="2020-12" db="EMBL/GenBank/DDBJ databases">
        <title>Leucobacter sp. CAS1, isolated from Chromium sludge.</title>
        <authorList>
            <person name="Xu Z."/>
        </authorList>
    </citation>
    <scope>NUCLEOTIDE SEQUENCE</scope>
    <source>
        <strain evidence="4">CSA1</strain>
    </source>
</reference>
<feature type="compositionally biased region" description="Low complexity" evidence="1">
    <location>
        <begin position="238"/>
        <end position="248"/>
    </location>
</feature>
<comment type="caution">
    <text evidence="4">The sequence shown here is derived from an EMBL/GenBank/DDBJ whole genome shotgun (WGS) entry which is preliminary data.</text>
</comment>
<organism evidence="4 5">
    <name type="scientific">Leucobacter chromiisoli</name>
    <dbReference type="NCBI Taxonomy" id="2796471"/>
    <lineage>
        <taxon>Bacteria</taxon>
        <taxon>Bacillati</taxon>
        <taxon>Actinomycetota</taxon>
        <taxon>Actinomycetes</taxon>
        <taxon>Micrococcales</taxon>
        <taxon>Microbacteriaceae</taxon>
        <taxon>Leucobacter</taxon>
    </lineage>
</organism>
<dbReference type="Gene3D" id="2.120.10.30">
    <property type="entry name" value="TolB, C-terminal domain"/>
    <property type="match status" value="1"/>
</dbReference>
<dbReference type="Pfam" id="PF07995">
    <property type="entry name" value="GSDH"/>
    <property type="match status" value="1"/>
</dbReference>
<dbReference type="AlphaFoldDB" id="A0A934UWX1"/>
<feature type="chain" id="PRO_5039456413" evidence="2">
    <location>
        <begin position="16"/>
        <end position="248"/>
    </location>
</feature>
<evidence type="ECO:0000313" key="4">
    <source>
        <dbReference type="EMBL" id="MBK0420347.1"/>
    </source>
</evidence>
<keyword evidence="2" id="KW-0732">Signal</keyword>